<evidence type="ECO:0000256" key="6">
    <source>
        <dbReference type="ARBA" id="ARBA00023136"/>
    </source>
</evidence>
<evidence type="ECO:0000256" key="10">
    <source>
        <dbReference type="SAM" id="Phobius"/>
    </source>
</evidence>
<organism evidence="12 13">
    <name type="scientific">Allacma fusca</name>
    <dbReference type="NCBI Taxonomy" id="39272"/>
    <lineage>
        <taxon>Eukaryota</taxon>
        <taxon>Metazoa</taxon>
        <taxon>Ecdysozoa</taxon>
        <taxon>Arthropoda</taxon>
        <taxon>Hexapoda</taxon>
        <taxon>Collembola</taxon>
        <taxon>Symphypleona</taxon>
        <taxon>Sminthuridae</taxon>
        <taxon>Allacma</taxon>
    </lineage>
</organism>
<evidence type="ECO:0000256" key="4">
    <source>
        <dbReference type="ARBA" id="ARBA00022989"/>
    </source>
</evidence>
<keyword evidence="9" id="KW-0716">Sensory transduction</keyword>
<keyword evidence="9" id="KW-0844">Vision</keyword>
<evidence type="ECO:0000256" key="9">
    <source>
        <dbReference type="ARBA" id="ARBA00023305"/>
    </source>
</evidence>
<evidence type="ECO:0000256" key="1">
    <source>
        <dbReference type="ARBA" id="ARBA00004141"/>
    </source>
</evidence>
<dbReference type="Pfam" id="PF00001">
    <property type="entry name" value="7tm_1"/>
    <property type="match status" value="1"/>
</dbReference>
<dbReference type="Proteomes" id="UP000708208">
    <property type="component" value="Unassembled WGS sequence"/>
</dbReference>
<keyword evidence="4 10" id="KW-1133">Transmembrane helix</keyword>
<dbReference type="InterPro" id="IPR000276">
    <property type="entry name" value="GPCR_Rhodpsn"/>
</dbReference>
<sequence>MELLFRIARKSLKALREFPTGTKFLWIFRLEMRPHSTAETSIRKYLVEYFQKLSVPFAHLIWRRHIISCFLECPTFQSRNPGLVICINNRIYFAGILPGLVATLGNVLFIVTVTRWRLMRSNAHMILLLNLAVCDLSISVVGYPYTTISGYLGWWPFGGTMCILYGFLCFTFAQVSMNSLVAVSMFRYVAVCMPHKQHLLTSGLSWWAVGISWGHALFWTASPLLGWSSYTFEPTGISCSLNWHDRSTSGMAYTLACTIFCYVTHVMALLWFYREIFAKVHNLGFSRNWRDRQQQIIENEIPSPSPLARCESVVVFSFITENLSPLEIHVLRMNVIMVLSFLICWSPYAIVSVISIFNDNLHPVW</sequence>
<keyword evidence="7" id="KW-0675">Receptor</keyword>
<feature type="transmembrane region" description="Helical" evidence="10">
    <location>
        <begin position="250"/>
        <end position="273"/>
    </location>
</feature>
<feature type="transmembrane region" description="Helical" evidence="10">
    <location>
        <begin position="335"/>
        <end position="357"/>
    </location>
</feature>
<keyword evidence="6 10" id="KW-0472">Membrane</keyword>
<evidence type="ECO:0000259" key="11">
    <source>
        <dbReference type="PROSITE" id="PS50262"/>
    </source>
</evidence>
<comment type="similarity">
    <text evidence="2">Belongs to the G-protein coupled receptor 1 family.</text>
</comment>
<dbReference type="PROSITE" id="PS50262">
    <property type="entry name" value="G_PROTEIN_RECEP_F1_2"/>
    <property type="match status" value="1"/>
</dbReference>
<dbReference type="GO" id="GO:0016020">
    <property type="term" value="C:membrane"/>
    <property type="evidence" value="ECO:0007669"/>
    <property type="project" value="UniProtKB-SubCell"/>
</dbReference>
<accession>A0A8J2L756</accession>
<dbReference type="GO" id="GO:0007601">
    <property type="term" value="P:visual perception"/>
    <property type="evidence" value="ECO:0007669"/>
    <property type="project" value="UniProtKB-KW"/>
</dbReference>
<reference evidence="12" key="1">
    <citation type="submission" date="2021-06" db="EMBL/GenBank/DDBJ databases">
        <authorList>
            <person name="Hodson N. C."/>
            <person name="Mongue J. A."/>
            <person name="Jaron S. K."/>
        </authorList>
    </citation>
    <scope>NUCLEOTIDE SEQUENCE</scope>
</reference>
<dbReference type="InterPro" id="IPR017452">
    <property type="entry name" value="GPCR_Rhodpsn_7TM"/>
</dbReference>
<keyword evidence="8" id="KW-0807">Transducer</keyword>
<name>A0A8J2L756_9HEXA</name>
<dbReference type="SUPFAM" id="SSF81321">
    <property type="entry name" value="Family A G protein-coupled receptor-like"/>
    <property type="match status" value="1"/>
</dbReference>
<comment type="subcellular location">
    <subcellularLocation>
        <location evidence="1">Membrane</location>
        <topology evidence="1">Multi-pass membrane protein</topology>
    </subcellularLocation>
</comment>
<evidence type="ECO:0000256" key="7">
    <source>
        <dbReference type="ARBA" id="ARBA00023170"/>
    </source>
</evidence>
<evidence type="ECO:0000256" key="8">
    <source>
        <dbReference type="ARBA" id="ARBA00023224"/>
    </source>
</evidence>
<feature type="transmembrane region" description="Helical" evidence="10">
    <location>
        <begin position="204"/>
        <end position="230"/>
    </location>
</feature>
<feature type="transmembrane region" description="Helical" evidence="10">
    <location>
        <begin position="125"/>
        <end position="145"/>
    </location>
</feature>
<keyword evidence="13" id="KW-1185">Reference proteome</keyword>
<evidence type="ECO:0000256" key="3">
    <source>
        <dbReference type="ARBA" id="ARBA00022692"/>
    </source>
</evidence>
<dbReference type="EMBL" id="CAJVCH010382352">
    <property type="protein sequence ID" value="CAG7816933.1"/>
    <property type="molecule type" value="Genomic_DNA"/>
</dbReference>
<gene>
    <name evidence="12" type="ORF">AFUS01_LOCUS27526</name>
</gene>
<proteinExistence type="inferred from homology"/>
<keyword evidence="3 10" id="KW-0812">Transmembrane</keyword>
<protein>
    <recommendedName>
        <fullName evidence="11">G-protein coupled receptors family 1 profile domain-containing protein</fullName>
    </recommendedName>
</protein>
<evidence type="ECO:0000256" key="2">
    <source>
        <dbReference type="ARBA" id="ARBA00010663"/>
    </source>
</evidence>
<evidence type="ECO:0000313" key="12">
    <source>
        <dbReference type="EMBL" id="CAG7816933.1"/>
    </source>
</evidence>
<dbReference type="PANTHER" id="PTHR24240">
    <property type="entry name" value="OPSIN"/>
    <property type="match status" value="1"/>
</dbReference>
<evidence type="ECO:0000313" key="13">
    <source>
        <dbReference type="Proteomes" id="UP000708208"/>
    </source>
</evidence>
<feature type="transmembrane region" description="Helical" evidence="10">
    <location>
        <begin position="91"/>
        <end position="113"/>
    </location>
</feature>
<dbReference type="AlphaFoldDB" id="A0A8J2L756"/>
<feature type="transmembrane region" description="Helical" evidence="10">
    <location>
        <begin position="157"/>
        <end position="183"/>
    </location>
</feature>
<dbReference type="OrthoDB" id="2101615at2759"/>
<keyword evidence="5" id="KW-0297">G-protein coupled receptor</keyword>
<evidence type="ECO:0000256" key="5">
    <source>
        <dbReference type="ARBA" id="ARBA00023040"/>
    </source>
</evidence>
<dbReference type="GO" id="GO:0004930">
    <property type="term" value="F:G protein-coupled receptor activity"/>
    <property type="evidence" value="ECO:0007669"/>
    <property type="project" value="UniProtKB-KW"/>
</dbReference>
<comment type="caution">
    <text evidence="12">The sequence shown here is derived from an EMBL/GenBank/DDBJ whole genome shotgun (WGS) entry which is preliminary data.</text>
</comment>
<feature type="domain" description="G-protein coupled receptors family 1 profile" evidence="11">
    <location>
        <begin position="105"/>
        <end position="365"/>
    </location>
</feature>
<dbReference type="InterPro" id="IPR050125">
    <property type="entry name" value="GPCR_opsins"/>
</dbReference>